<dbReference type="STRING" id="437022.CC99x_00372"/>
<proteinExistence type="predicted"/>
<accession>A0A0Q9YU16</accession>
<keyword evidence="3" id="KW-1185">Reference proteome</keyword>
<evidence type="ECO:0000313" key="2">
    <source>
        <dbReference type="EMBL" id="MCS5708272.1"/>
    </source>
</evidence>
<dbReference type="EMBL" id="LKHV01000001">
    <property type="protein sequence ID" value="KRG20151.1"/>
    <property type="molecule type" value="Genomic_DNA"/>
</dbReference>
<sequence>MLEMIKQILDFWFIEEDTSASPMSRALWDEECTEYDSFIKHKFEGLHYLAVKGKLNSWLRQPKSCLAFIILMHQFPKRMHRGSPTAYQFDGLAIKATDRGRDRKLDKELDIIEKVFFYAPYIDSEELTHQRLSLVLLQKLIAEAKENNDRCMSYLEKSNRRASDSYVIIQNFGRFPARNEILERESTQEELVFLGLPNNFC</sequence>
<dbReference type="AlphaFoldDB" id="A0A0Q9YU16"/>
<dbReference type="Gene3D" id="1.25.40.10">
    <property type="entry name" value="Tetratricopeptide repeat domain"/>
    <property type="match status" value="1"/>
</dbReference>
<protein>
    <submittedName>
        <fullName evidence="2">DUF924 domain-containing protein</fullName>
    </submittedName>
</protein>
<dbReference type="Pfam" id="PF06041">
    <property type="entry name" value="DUF924"/>
    <property type="match status" value="1"/>
</dbReference>
<organism evidence="1">
    <name type="scientific">Candidatus Berkiella cookevillensis</name>
    <dbReference type="NCBI Taxonomy" id="437022"/>
    <lineage>
        <taxon>Bacteria</taxon>
        <taxon>Pseudomonadati</taxon>
        <taxon>Pseudomonadota</taxon>
        <taxon>Gammaproteobacteria</taxon>
        <taxon>Candidatus Berkiellales</taxon>
        <taxon>Candidatus Berkiellaceae</taxon>
        <taxon>Candidatus Berkiella</taxon>
    </lineage>
</organism>
<evidence type="ECO:0000313" key="3">
    <source>
        <dbReference type="Proteomes" id="UP000051494"/>
    </source>
</evidence>
<reference evidence="2" key="3">
    <citation type="submission" date="2021-06" db="EMBL/GenBank/DDBJ databases">
        <title>Genomic Description and Analysis of Intracellular Bacteria, Candidatus Berkiella cookevillensis and Candidatus Berkiella aquae.</title>
        <authorList>
            <person name="Kidane D.T."/>
            <person name="Mehari Y.T."/>
            <person name="Rice F.C."/>
            <person name="Arivett B.A."/>
            <person name="Farone A.L."/>
            <person name="Berk S.G."/>
            <person name="Farone M.B."/>
        </authorList>
    </citation>
    <scope>NUCLEOTIDE SEQUENCE</scope>
    <source>
        <strain evidence="2">CC99</strain>
    </source>
</reference>
<dbReference type="EMBL" id="LKHV02000001">
    <property type="protein sequence ID" value="MCS5708272.1"/>
    <property type="molecule type" value="Genomic_DNA"/>
</dbReference>
<dbReference type="OrthoDB" id="7593450at2"/>
<dbReference type="Proteomes" id="UP000051494">
    <property type="component" value="Unassembled WGS sequence"/>
</dbReference>
<reference evidence="1" key="1">
    <citation type="submission" date="2015-09" db="EMBL/GenBank/DDBJ databases">
        <title>Draft Genome Sequences of Two Novel Amoeba-resistant Intranuclear Bacteria, Candidatus Berkiella cookevillensis and Candidatus Berkiella aquae.</title>
        <authorList>
            <person name="Mehari Y.T."/>
            <person name="Arivett B.A."/>
            <person name="Farone A.L."/>
            <person name="Gunderson J.H."/>
            <person name="Farone M.B."/>
        </authorList>
    </citation>
    <scope>NUCLEOTIDE SEQUENCE [LARGE SCALE GENOMIC DNA]</scope>
    <source>
        <strain evidence="1">CC99</strain>
    </source>
</reference>
<dbReference type="Gene3D" id="1.20.58.320">
    <property type="entry name" value="TPR-like"/>
    <property type="match status" value="1"/>
</dbReference>
<evidence type="ECO:0000313" key="1">
    <source>
        <dbReference type="EMBL" id="KRG20151.1"/>
    </source>
</evidence>
<comment type="caution">
    <text evidence="1">The sequence shown here is derived from an EMBL/GenBank/DDBJ whole genome shotgun (WGS) entry which is preliminary data.</text>
</comment>
<name>A0A0Q9YU16_9GAMM</name>
<dbReference type="RefSeq" id="WP_057623046.1">
    <property type="nucleotide sequence ID" value="NZ_LKHV02000001.1"/>
</dbReference>
<gene>
    <name evidence="1" type="ORF">CC99x_00372</name>
    <name evidence="2" type="ORF">CC99x_005075</name>
</gene>
<dbReference type="InterPro" id="IPR010323">
    <property type="entry name" value="DUF924"/>
</dbReference>
<reference evidence="2" key="2">
    <citation type="journal article" date="2016" name="Genome Announc.">
        <title>Draft Genome Sequences of Two Novel Amoeba-Resistant Intranuclear Bacteria, 'Candidatus Berkiella cookevillensis' and 'Candidatus Berkiella aquae'.</title>
        <authorList>
            <person name="Mehari Y.T."/>
            <person name="Arivett B.A."/>
            <person name="Farone A.L."/>
            <person name="Gunderson J.H."/>
            <person name="Farone M.B."/>
        </authorList>
    </citation>
    <scope>NUCLEOTIDE SEQUENCE</scope>
    <source>
        <strain evidence="2">CC99</strain>
    </source>
</reference>
<dbReference type="InterPro" id="IPR011990">
    <property type="entry name" value="TPR-like_helical_dom_sf"/>
</dbReference>
<dbReference type="SUPFAM" id="SSF48452">
    <property type="entry name" value="TPR-like"/>
    <property type="match status" value="1"/>
</dbReference>